<evidence type="ECO:0008006" key="3">
    <source>
        <dbReference type="Google" id="ProtNLM"/>
    </source>
</evidence>
<organism evidence="1 2">
    <name type="scientific">Phytohabitans kaempferiae</name>
    <dbReference type="NCBI Taxonomy" id="1620943"/>
    <lineage>
        <taxon>Bacteria</taxon>
        <taxon>Bacillati</taxon>
        <taxon>Actinomycetota</taxon>
        <taxon>Actinomycetes</taxon>
        <taxon>Micromonosporales</taxon>
        <taxon>Micromonosporaceae</taxon>
    </lineage>
</organism>
<dbReference type="Proteomes" id="UP001589867">
    <property type="component" value="Unassembled WGS sequence"/>
</dbReference>
<name>A0ABV6MG68_9ACTN</name>
<evidence type="ECO:0000313" key="2">
    <source>
        <dbReference type="Proteomes" id="UP001589867"/>
    </source>
</evidence>
<sequence>MTDHDRAGLLAELRALRIRAEALSDRFSASLDTRYQGVGNDSHGLARVTLDGQGRAVDVAISREWAAETDPPGLAAALVAAAEAAQVERLARWVGSGGRGAAREGTALGLTGSPPASSGPDLIRELLPLLAEAEGQLDEAADRLARHFTEPSTLASRGGEVTISTLGDRVTGMEFDSRWIGSARVDEIADQVCRSLQETYDRTWSNYGTLLPSALGGIVAFAADPEQMLRRLGLQA</sequence>
<comment type="caution">
    <text evidence="1">The sequence shown here is derived from an EMBL/GenBank/DDBJ whole genome shotgun (WGS) entry which is preliminary data.</text>
</comment>
<reference evidence="1 2" key="1">
    <citation type="submission" date="2024-09" db="EMBL/GenBank/DDBJ databases">
        <authorList>
            <person name="Sun Q."/>
            <person name="Mori K."/>
        </authorList>
    </citation>
    <scope>NUCLEOTIDE SEQUENCE [LARGE SCALE GENOMIC DNA]</scope>
    <source>
        <strain evidence="1 2">TBRC 3947</strain>
    </source>
</reference>
<dbReference type="RefSeq" id="WP_377261335.1">
    <property type="nucleotide sequence ID" value="NZ_JBHLUH010000084.1"/>
</dbReference>
<dbReference type="EMBL" id="JBHLUH010000084">
    <property type="protein sequence ID" value="MFC0533581.1"/>
    <property type="molecule type" value="Genomic_DNA"/>
</dbReference>
<evidence type="ECO:0000313" key="1">
    <source>
        <dbReference type="EMBL" id="MFC0533581.1"/>
    </source>
</evidence>
<proteinExistence type="predicted"/>
<keyword evidence="2" id="KW-1185">Reference proteome</keyword>
<gene>
    <name evidence="1" type="ORF">ACFFIA_38845</name>
</gene>
<protein>
    <recommendedName>
        <fullName evidence="3">YbaB/EbfC DNA-binding family protein</fullName>
    </recommendedName>
</protein>
<accession>A0ABV6MG68</accession>